<name>A0A4R6IT26_9BACT</name>
<accession>A0A4R6IT26</accession>
<comment type="caution">
    <text evidence="2">The sequence shown here is derived from an EMBL/GenBank/DDBJ whole genome shotgun (WGS) entry which is preliminary data.</text>
</comment>
<evidence type="ECO:0000313" key="3">
    <source>
        <dbReference type="Proteomes" id="UP000295741"/>
    </source>
</evidence>
<dbReference type="AlphaFoldDB" id="A0A4R6IT26"/>
<keyword evidence="3" id="KW-1185">Reference proteome</keyword>
<gene>
    <name evidence="2" type="ORF">BC659_2586</name>
</gene>
<protein>
    <submittedName>
        <fullName evidence="2">Uncharacterized protein</fullName>
    </submittedName>
</protein>
<sequence>MDIVEPKDSEISLPLMKTNRHTYTGKSPVRLDESQQQKSSATVKSLPAVRAFSNVPVQKKTEELNGDTTESLSGVPAVQMAGIGEADEEAPLAASASAFSSAPSKRPGLWDRFKAGASSVGSSIASGASSLWSATKSGASAAGSAIASGASAAWDKTKSFASSAGNAIVSGAKATGNAIGDAASWVGDKASAAASSASAFANKDENINRKNTALGSMLPTALTGAGIYSAVDAGQKGFIQQGASAGSKLSGSLGVVGGAVTGGLGAAELYGAYKSGDTRRGLLGAADVASGGLSVASGGLSIAGTAGMAIPGLGIASAGLDTVVQGGKSIYAHKQMNKLAAMQDRIKERNGPDFGTLSPGQGYTGDMKKQYALLNIAKEAMDVRRKQRNRAGINAVGSAIETAGHSTVVGAGVTGIGAAVGMGLVAGGKGIKGIAALVRGAKQKMIDKGWVGKGKDDERTTENKEKRAQAFIENVLENHDDPEVIEAMDALGANKDQIELLKKGELPRADIYKLYKAR</sequence>
<evidence type="ECO:0000256" key="1">
    <source>
        <dbReference type="SAM" id="MobiDB-lite"/>
    </source>
</evidence>
<organism evidence="2 3">
    <name type="scientific">Sediminibacterium goheungense</name>
    <dbReference type="NCBI Taxonomy" id="1086393"/>
    <lineage>
        <taxon>Bacteria</taxon>
        <taxon>Pseudomonadati</taxon>
        <taxon>Bacteroidota</taxon>
        <taxon>Chitinophagia</taxon>
        <taxon>Chitinophagales</taxon>
        <taxon>Chitinophagaceae</taxon>
        <taxon>Sediminibacterium</taxon>
    </lineage>
</organism>
<proteinExistence type="predicted"/>
<reference evidence="2 3" key="1">
    <citation type="submission" date="2019-03" db="EMBL/GenBank/DDBJ databases">
        <title>Genomic Encyclopedia of Archaeal and Bacterial Type Strains, Phase II (KMG-II): from individual species to whole genera.</title>
        <authorList>
            <person name="Goeker M."/>
        </authorList>
    </citation>
    <scope>NUCLEOTIDE SEQUENCE [LARGE SCALE GENOMIC DNA]</scope>
    <source>
        <strain evidence="2 3">DSM 28323</strain>
    </source>
</reference>
<feature type="region of interest" description="Disordered" evidence="1">
    <location>
        <begin position="1"/>
        <end position="44"/>
    </location>
</feature>
<evidence type="ECO:0000313" key="2">
    <source>
        <dbReference type="EMBL" id="TDO25664.1"/>
    </source>
</evidence>
<dbReference type="EMBL" id="SNWP01000012">
    <property type="protein sequence ID" value="TDO25664.1"/>
    <property type="molecule type" value="Genomic_DNA"/>
</dbReference>
<feature type="compositionally biased region" description="Basic and acidic residues" evidence="1">
    <location>
        <begin position="1"/>
        <end position="10"/>
    </location>
</feature>
<dbReference type="Gene3D" id="1.10.287.700">
    <property type="entry name" value="Helix hairpin bin"/>
    <property type="match status" value="1"/>
</dbReference>
<dbReference type="Proteomes" id="UP000295741">
    <property type="component" value="Unassembled WGS sequence"/>
</dbReference>